<evidence type="ECO:0000313" key="2">
    <source>
        <dbReference type="EMBL" id="TYB49877.1"/>
    </source>
</evidence>
<dbReference type="InterPro" id="IPR036388">
    <property type="entry name" value="WH-like_DNA-bd_sf"/>
</dbReference>
<evidence type="ECO:0000259" key="1">
    <source>
        <dbReference type="Pfam" id="PF03551"/>
    </source>
</evidence>
<dbReference type="AlphaFoldDB" id="A0A5D0NZC1"/>
<dbReference type="STRING" id="1220554.GCA_001552135_04165"/>
<dbReference type="InterPro" id="IPR036390">
    <property type="entry name" value="WH_DNA-bd_sf"/>
</dbReference>
<sequence>MTLQTQMVLQALLRDPTRELYGRELSQETGLMPGTTHPILLRLETEGWVTSRKEDIDPHIEKRPARRYYRLTAGGAAQASAALAGARRPRALRGLAEGGANFQ</sequence>
<dbReference type="Proteomes" id="UP000323380">
    <property type="component" value="Unassembled WGS sequence"/>
</dbReference>
<feature type="domain" description="Transcription regulator PadR N-terminal" evidence="1">
    <location>
        <begin position="29"/>
        <end position="79"/>
    </location>
</feature>
<accession>A0A5D0NZC1</accession>
<dbReference type="InterPro" id="IPR005149">
    <property type="entry name" value="Tscrpt_reg_PadR_N"/>
</dbReference>
<comment type="caution">
    <text evidence="2">The sequence shown here is derived from an EMBL/GenBank/DDBJ whole genome shotgun (WGS) entry which is preliminary data.</text>
</comment>
<dbReference type="Pfam" id="PF03551">
    <property type="entry name" value="PadR"/>
    <property type="match status" value="1"/>
</dbReference>
<organism evidence="2 3">
    <name type="scientific">Actinomadura chibensis</name>
    <dbReference type="NCBI Taxonomy" id="392828"/>
    <lineage>
        <taxon>Bacteria</taxon>
        <taxon>Bacillati</taxon>
        <taxon>Actinomycetota</taxon>
        <taxon>Actinomycetes</taxon>
        <taxon>Streptosporangiales</taxon>
        <taxon>Thermomonosporaceae</taxon>
        <taxon>Actinomadura</taxon>
    </lineage>
</organism>
<dbReference type="Gene3D" id="1.10.10.10">
    <property type="entry name" value="Winged helix-like DNA-binding domain superfamily/Winged helix DNA-binding domain"/>
    <property type="match status" value="1"/>
</dbReference>
<name>A0A5D0NZC1_9ACTN</name>
<gene>
    <name evidence="2" type="ORF">FXF69_03195</name>
</gene>
<dbReference type="EMBL" id="VSFG01000001">
    <property type="protein sequence ID" value="TYB49877.1"/>
    <property type="molecule type" value="Genomic_DNA"/>
</dbReference>
<reference evidence="2 3" key="1">
    <citation type="submission" date="2019-08" db="EMBL/GenBank/DDBJ databases">
        <title>Actinomadura sp. nov. CYP1-5 isolated from mountain soil.</title>
        <authorList>
            <person name="Songsumanus A."/>
            <person name="Kuncharoen N."/>
            <person name="Kudo T."/>
            <person name="Yuki M."/>
            <person name="Igarashi Y."/>
            <person name="Tanasupawat S."/>
        </authorList>
    </citation>
    <scope>NUCLEOTIDE SEQUENCE [LARGE SCALE GENOMIC DNA]</scope>
    <source>
        <strain evidence="2 3">JCM 14158</strain>
    </source>
</reference>
<evidence type="ECO:0000313" key="3">
    <source>
        <dbReference type="Proteomes" id="UP000323380"/>
    </source>
</evidence>
<proteinExistence type="predicted"/>
<keyword evidence="3" id="KW-1185">Reference proteome</keyword>
<dbReference type="SUPFAM" id="SSF46785">
    <property type="entry name" value="Winged helix' DNA-binding domain"/>
    <property type="match status" value="1"/>
</dbReference>
<protein>
    <submittedName>
        <fullName evidence="2">Helix-turn-helix domain-containing protein</fullName>
    </submittedName>
</protein>